<dbReference type="CDD" id="cd01948">
    <property type="entry name" value="EAL"/>
    <property type="match status" value="1"/>
</dbReference>
<dbReference type="InterPro" id="IPR000014">
    <property type="entry name" value="PAS"/>
</dbReference>
<dbReference type="Proteomes" id="UP000253831">
    <property type="component" value="Unassembled WGS sequence"/>
</dbReference>
<comment type="catalytic activity">
    <reaction evidence="1">
        <text>3',3'-c-di-GMP + H2O = 5'-phosphoguanylyl(3'-&gt;5')guanosine + H(+)</text>
        <dbReference type="Rhea" id="RHEA:24902"/>
        <dbReference type="ChEBI" id="CHEBI:15377"/>
        <dbReference type="ChEBI" id="CHEBI:15378"/>
        <dbReference type="ChEBI" id="CHEBI:58754"/>
        <dbReference type="ChEBI" id="CHEBI:58805"/>
        <dbReference type="EC" id="3.1.4.52"/>
    </reaction>
    <physiologicalReaction direction="left-to-right" evidence="1">
        <dbReference type="Rhea" id="RHEA:24903"/>
    </physiologicalReaction>
</comment>
<feature type="domain" description="PAS" evidence="2">
    <location>
        <begin position="139"/>
        <end position="210"/>
    </location>
</feature>
<dbReference type="FunFam" id="3.20.20.450:FF:000001">
    <property type="entry name" value="Cyclic di-GMP phosphodiesterase yahA"/>
    <property type="match status" value="1"/>
</dbReference>
<dbReference type="SUPFAM" id="SSF55073">
    <property type="entry name" value="Nucleotide cyclase"/>
    <property type="match status" value="1"/>
</dbReference>
<sequence length="703" mass="78041">MPGRQVPVTALPDVRVLGQLLLMQSVVTSLPDDSILPFVMQGLTDIPGVMRVQFRAQSSADDEDATQHFRLACCAHELGELVFTVTDSTAFAPYADHLRNFAFMLAVILEERRQRRIIDAQYQHLELRVAERTGELARERDSAQRYLDIAGVMLMALDKHGRIMMVNRKGAELLGQAESTLIGVDWFDNFLPGSKKVLGRQIFARLMAGNARLVERYENVIITRAGMKRVMAWNNTLLRDEAGARTGTLSSGEDVTERRQAEERIRELAFFDQLTALPNRTLLLDRLKQTLSTCLRSGSQGALLFIDLDNFKSLNDTLGHDTGDILLQQVARRLTHCVREEDTVARFGGDEFVVILAALNGSAEEAATGAEVVAQKILSSLNDVYHLGQVTQRSTASVGVTLFDGHNVSAEDLMKQADLAMYRSKDAGRNLVHFFDPALESAVKERVRLERDLRRALAEGQFLLHYQAQVGSNGRLCGAEALLRWQSPRRGLVIPGEFIRLSEETGLIVPLGLWVFEAACRQLAAWASQPEMAQLTIAVNVSARQFHELDIVDQLLNVIRRTGAKPERLKLELTESLLLDNVADTVSKMSALKACGVAFSLDDFGTGYSSLSYLRRLPLDELKIDQSFVHHIVANPSDAAIARTIVALGQSLGLRVIAEGVENEEQRQFLASIGCFAYQGYHHSRPLPVDGLERLVRRSSCDA</sequence>
<dbReference type="SMART" id="SM00091">
    <property type="entry name" value="PAS"/>
    <property type="match status" value="1"/>
</dbReference>
<evidence type="ECO:0000313" key="7">
    <source>
        <dbReference type="Proteomes" id="UP000253831"/>
    </source>
</evidence>
<dbReference type="SUPFAM" id="SSF55785">
    <property type="entry name" value="PYP-like sensor domain (PAS domain)"/>
    <property type="match status" value="1"/>
</dbReference>
<dbReference type="SMART" id="SM00267">
    <property type="entry name" value="GGDEF"/>
    <property type="match status" value="1"/>
</dbReference>
<dbReference type="Pfam" id="PF08448">
    <property type="entry name" value="PAS_4"/>
    <property type="match status" value="1"/>
</dbReference>
<proteinExistence type="predicted"/>
<gene>
    <name evidence="6" type="ORF">DVS81_15730</name>
</gene>
<feature type="domain" description="EAL" evidence="4">
    <location>
        <begin position="446"/>
        <end position="700"/>
    </location>
</feature>
<evidence type="ECO:0000256" key="1">
    <source>
        <dbReference type="ARBA" id="ARBA00051114"/>
    </source>
</evidence>
<dbReference type="PANTHER" id="PTHR44757:SF2">
    <property type="entry name" value="BIOFILM ARCHITECTURE MAINTENANCE PROTEIN MBAA"/>
    <property type="match status" value="1"/>
</dbReference>
<dbReference type="InterPro" id="IPR000160">
    <property type="entry name" value="GGDEF_dom"/>
</dbReference>
<dbReference type="InterPro" id="IPR001633">
    <property type="entry name" value="EAL_dom"/>
</dbReference>
<evidence type="ECO:0000259" key="2">
    <source>
        <dbReference type="PROSITE" id="PS50112"/>
    </source>
</evidence>
<dbReference type="Gene3D" id="3.30.70.270">
    <property type="match status" value="1"/>
</dbReference>
<dbReference type="PROSITE" id="PS50887">
    <property type="entry name" value="GGDEF"/>
    <property type="match status" value="1"/>
</dbReference>
<dbReference type="NCBIfam" id="TIGR00229">
    <property type="entry name" value="sensory_box"/>
    <property type="match status" value="1"/>
</dbReference>
<comment type="caution">
    <text evidence="6">The sequence shown here is derived from an EMBL/GenBank/DDBJ whole genome shotgun (WGS) entry which is preliminary data.</text>
</comment>
<dbReference type="InterPro" id="IPR029787">
    <property type="entry name" value="Nucleotide_cyclase"/>
</dbReference>
<evidence type="ECO:0000313" key="6">
    <source>
        <dbReference type="EMBL" id="RDE49601.1"/>
    </source>
</evidence>
<dbReference type="CDD" id="cd00130">
    <property type="entry name" value="PAS"/>
    <property type="match status" value="1"/>
</dbReference>
<dbReference type="CDD" id="cd01949">
    <property type="entry name" value="GGDEF"/>
    <property type="match status" value="1"/>
</dbReference>
<evidence type="ECO:0000259" key="3">
    <source>
        <dbReference type="PROSITE" id="PS50113"/>
    </source>
</evidence>
<dbReference type="SUPFAM" id="SSF141868">
    <property type="entry name" value="EAL domain-like"/>
    <property type="match status" value="1"/>
</dbReference>
<dbReference type="EMBL" id="QPGA01000037">
    <property type="protein sequence ID" value="RDE49601.1"/>
    <property type="molecule type" value="Genomic_DNA"/>
</dbReference>
<dbReference type="PANTHER" id="PTHR44757">
    <property type="entry name" value="DIGUANYLATE CYCLASE DGCP"/>
    <property type="match status" value="1"/>
</dbReference>
<dbReference type="InterPro" id="IPR013656">
    <property type="entry name" value="PAS_4"/>
</dbReference>
<dbReference type="PROSITE" id="PS50112">
    <property type="entry name" value="PAS"/>
    <property type="match status" value="1"/>
</dbReference>
<dbReference type="InterPro" id="IPR052155">
    <property type="entry name" value="Biofilm_reg_signaling"/>
</dbReference>
<evidence type="ECO:0000259" key="4">
    <source>
        <dbReference type="PROSITE" id="PS50883"/>
    </source>
</evidence>
<dbReference type="Pfam" id="PF00563">
    <property type="entry name" value="EAL"/>
    <property type="match status" value="1"/>
</dbReference>
<dbReference type="FunFam" id="3.30.70.270:FF:000001">
    <property type="entry name" value="Diguanylate cyclase domain protein"/>
    <property type="match status" value="1"/>
</dbReference>
<protein>
    <submittedName>
        <fullName evidence="6">EAL domain-containing protein</fullName>
    </submittedName>
</protein>
<organism evidence="6 7">
    <name type="scientific">Candidatus Accumulibacter meliphilus</name>
    <dbReference type="NCBI Taxonomy" id="2211374"/>
    <lineage>
        <taxon>Bacteria</taxon>
        <taxon>Pseudomonadati</taxon>
        <taxon>Pseudomonadota</taxon>
        <taxon>Betaproteobacteria</taxon>
        <taxon>Candidatus Accumulibacter</taxon>
    </lineage>
</organism>
<dbReference type="GO" id="GO:0071732">
    <property type="term" value="P:cellular response to nitric oxide"/>
    <property type="evidence" value="ECO:0007669"/>
    <property type="project" value="UniProtKB-ARBA"/>
</dbReference>
<dbReference type="NCBIfam" id="TIGR00254">
    <property type="entry name" value="GGDEF"/>
    <property type="match status" value="1"/>
</dbReference>
<evidence type="ECO:0000259" key="5">
    <source>
        <dbReference type="PROSITE" id="PS50887"/>
    </source>
</evidence>
<dbReference type="Gene3D" id="3.20.20.450">
    <property type="entry name" value="EAL domain"/>
    <property type="match status" value="1"/>
</dbReference>
<dbReference type="InterPro" id="IPR035919">
    <property type="entry name" value="EAL_sf"/>
</dbReference>
<feature type="domain" description="PAC" evidence="3">
    <location>
        <begin position="215"/>
        <end position="267"/>
    </location>
</feature>
<dbReference type="AlphaFoldDB" id="A0A369XHK4"/>
<dbReference type="Gene3D" id="3.30.450.20">
    <property type="entry name" value="PAS domain"/>
    <property type="match status" value="1"/>
</dbReference>
<dbReference type="Pfam" id="PF00990">
    <property type="entry name" value="GGDEF"/>
    <property type="match status" value="1"/>
</dbReference>
<dbReference type="InterPro" id="IPR035965">
    <property type="entry name" value="PAS-like_dom_sf"/>
</dbReference>
<dbReference type="SMART" id="SM00052">
    <property type="entry name" value="EAL"/>
    <property type="match status" value="1"/>
</dbReference>
<dbReference type="PROSITE" id="PS50883">
    <property type="entry name" value="EAL"/>
    <property type="match status" value="1"/>
</dbReference>
<dbReference type="InterPro" id="IPR000700">
    <property type="entry name" value="PAS-assoc_C"/>
</dbReference>
<dbReference type="InterPro" id="IPR043128">
    <property type="entry name" value="Rev_trsase/Diguanyl_cyclase"/>
</dbReference>
<dbReference type="GO" id="GO:0071111">
    <property type="term" value="F:cyclic-guanylate-specific phosphodiesterase activity"/>
    <property type="evidence" value="ECO:0007669"/>
    <property type="project" value="UniProtKB-EC"/>
</dbReference>
<feature type="domain" description="GGDEF" evidence="5">
    <location>
        <begin position="299"/>
        <end position="437"/>
    </location>
</feature>
<dbReference type="PROSITE" id="PS50113">
    <property type="entry name" value="PAC"/>
    <property type="match status" value="1"/>
</dbReference>
<name>A0A369XHK4_9PROT</name>
<accession>A0A369XHK4</accession>
<reference evidence="6 7" key="1">
    <citation type="submission" date="2018-05" db="EMBL/GenBank/DDBJ databases">
        <title>Integrated omic analyses show evidence that a Ca. Accumulibacter phosphatis strain performs denitrification under micro-aerobic conditions.</title>
        <authorList>
            <person name="Camejo P.Y."/>
            <person name="Katherine M.D."/>
            <person name="Daniel N.R."/>
        </authorList>
    </citation>
    <scope>NUCLEOTIDE SEQUENCE [LARGE SCALE GENOMIC DNA]</scope>
    <source>
        <strain evidence="6">UW-LDO-IC</strain>
    </source>
</reference>